<proteinExistence type="inferred from homology"/>
<evidence type="ECO:0000256" key="2">
    <source>
        <dbReference type="ARBA" id="ARBA00022723"/>
    </source>
</evidence>
<dbReference type="AlphaFoldDB" id="A0A4S4ES67"/>
<keyword evidence="5" id="KW-1185">Reference proteome</keyword>
<evidence type="ECO:0000313" key="5">
    <source>
        <dbReference type="Proteomes" id="UP000306102"/>
    </source>
</evidence>
<evidence type="ECO:0000256" key="3">
    <source>
        <dbReference type="ARBA" id="ARBA00022833"/>
    </source>
</evidence>
<comment type="caution">
    <text evidence="4">The sequence shown here is derived from an EMBL/GenBank/DDBJ whole genome shotgun (WGS) entry which is preliminary data.</text>
</comment>
<dbReference type="SUPFAM" id="SSF141678">
    <property type="entry name" value="MAL13P1.257-like"/>
    <property type="match status" value="1"/>
</dbReference>
<keyword evidence="2" id="KW-0479">Metal-binding</keyword>
<gene>
    <name evidence="4" type="ORF">TEA_024970</name>
</gene>
<dbReference type="EMBL" id="SDRB02002327">
    <property type="protein sequence ID" value="THG19690.1"/>
    <property type="molecule type" value="Genomic_DNA"/>
</dbReference>
<protein>
    <submittedName>
        <fullName evidence="4">Uncharacterized protein</fullName>
    </submittedName>
</protein>
<dbReference type="InterPro" id="IPR008584">
    <property type="entry name" value="CXXC_Zn-binding_euk"/>
</dbReference>
<dbReference type="PANTHER" id="PTHR12857">
    <property type="entry name" value="CXXC MOTIF CONTAINING ZINC BINDING PROTEIN"/>
    <property type="match status" value="1"/>
</dbReference>
<accession>A0A4S4ES67</accession>
<dbReference type="PANTHER" id="PTHR12857:SF0">
    <property type="entry name" value="CXXC MOTIF CONTAINING ZINC BINDING PROTEIN"/>
    <property type="match status" value="1"/>
</dbReference>
<sequence>MVNLMLMITAELENLTNLQPQGGCDDPNFTYYFKMRCGNCGEVTQKETCVSLNETVSLHQGKNTTNLVQKCKFCGRDGTVTMITGRGRPLTQEMSQSGKHTPLMLFDCRGYEPVEFLFGSGWKVESLEGTKFDDVDLSEGEFAEYDEKGQCPVMISNLRAVFNVVKQLIVCGLVYVSTGNRCTSWGTLLDYSECLTLVHVGKSLSLSLFSPLEPNLPCRSPFPLIIFSLPPSLSQSSSAMATPNPIEDGAVAKKEQGAAKGNNGVQQRNNPVYIRFSPFISLLLTYSMEMEKRQLFLRSYQFCRKKSVAERIKGSFFRVKRVVWSRFRSARKIR</sequence>
<dbReference type="STRING" id="542762.A0A4S4ES67"/>
<comment type="similarity">
    <text evidence="1">Belongs to the UPF0587 family.</text>
</comment>
<reference evidence="4 5" key="1">
    <citation type="journal article" date="2018" name="Proc. Natl. Acad. Sci. U.S.A.">
        <title>Draft genome sequence of Camellia sinensis var. sinensis provides insights into the evolution of the tea genome and tea quality.</title>
        <authorList>
            <person name="Wei C."/>
            <person name="Yang H."/>
            <person name="Wang S."/>
            <person name="Zhao J."/>
            <person name="Liu C."/>
            <person name="Gao L."/>
            <person name="Xia E."/>
            <person name="Lu Y."/>
            <person name="Tai Y."/>
            <person name="She G."/>
            <person name="Sun J."/>
            <person name="Cao H."/>
            <person name="Tong W."/>
            <person name="Gao Q."/>
            <person name="Li Y."/>
            <person name="Deng W."/>
            <person name="Jiang X."/>
            <person name="Wang W."/>
            <person name="Chen Q."/>
            <person name="Zhang S."/>
            <person name="Li H."/>
            <person name="Wu J."/>
            <person name="Wang P."/>
            <person name="Li P."/>
            <person name="Shi C."/>
            <person name="Zheng F."/>
            <person name="Jian J."/>
            <person name="Huang B."/>
            <person name="Shan D."/>
            <person name="Shi M."/>
            <person name="Fang C."/>
            <person name="Yue Y."/>
            <person name="Li F."/>
            <person name="Li D."/>
            <person name="Wei S."/>
            <person name="Han B."/>
            <person name="Jiang C."/>
            <person name="Yin Y."/>
            <person name="Xia T."/>
            <person name="Zhang Z."/>
            <person name="Bennetzen J.L."/>
            <person name="Zhao S."/>
            <person name="Wan X."/>
        </authorList>
    </citation>
    <scope>NUCLEOTIDE SEQUENCE [LARGE SCALE GENOMIC DNA]</scope>
    <source>
        <strain evidence="5">cv. Shuchazao</strain>
        <tissue evidence="4">Leaf</tissue>
    </source>
</reference>
<dbReference type="GO" id="GO:0008270">
    <property type="term" value="F:zinc ion binding"/>
    <property type="evidence" value="ECO:0007669"/>
    <property type="project" value="TreeGrafter"/>
</dbReference>
<evidence type="ECO:0000256" key="1">
    <source>
        <dbReference type="ARBA" id="ARBA00007818"/>
    </source>
</evidence>
<dbReference type="Pfam" id="PF05907">
    <property type="entry name" value="CXXC_Zn-b_euk"/>
    <property type="match status" value="1"/>
</dbReference>
<organism evidence="4 5">
    <name type="scientific">Camellia sinensis var. sinensis</name>
    <name type="common">China tea</name>
    <dbReference type="NCBI Taxonomy" id="542762"/>
    <lineage>
        <taxon>Eukaryota</taxon>
        <taxon>Viridiplantae</taxon>
        <taxon>Streptophyta</taxon>
        <taxon>Embryophyta</taxon>
        <taxon>Tracheophyta</taxon>
        <taxon>Spermatophyta</taxon>
        <taxon>Magnoliopsida</taxon>
        <taxon>eudicotyledons</taxon>
        <taxon>Gunneridae</taxon>
        <taxon>Pentapetalae</taxon>
        <taxon>asterids</taxon>
        <taxon>Ericales</taxon>
        <taxon>Theaceae</taxon>
        <taxon>Camellia</taxon>
    </lineage>
</organism>
<name>A0A4S4ES67_CAMSN</name>
<keyword evidence="3" id="KW-0862">Zinc</keyword>
<dbReference type="Proteomes" id="UP000306102">
    <property type="component" value="Unassembled WGS sequence"/>
</dbReference>
<evidence type="ECO:0000313" key="4">
    <source>
        <dbReference type="EMBL" id="THG19690.1"/>
    </source>
</evidence>